<dbReference type="InterPro" id="IPR029044">
    <property type="entry name" value="Nucleotide-diphossugar_trans"/>
</dbReference>
<evidence type="ECO:0000256" key="6">
    <source>
        <dbReference type="ARBA" id="ARBA00023136"/>
    </source>
</evidence>
<keyword evidence="2" id="KW-1003">Cell membrane</keyword>
<keyword evidence="14" id="KW-1185">Reference proteome</keyword>
<feature type="domain" description="Glycosyltransferase 2-like" evidence="12">
    <location>
        <begin position="76"/>
        <end position="251"/>
    </location>
</feature>
<organism evidence="13 14">
    <name type="scientific">Paenibacillus ehimensis</name>
    <dbReference type="NCBI Taxonomy" id="79264"/>
    <lineage>
        <taxon>Bacteria</taxon>
        <taxon>Bacillati</taxon>
        <taxon>Bacillota</taxon>
        <taxon>Bacilli</taxon>
        <taxon>Bacillales</taxon>
        <taxon>Paenibacillaceae</taxon>
        <taxon>Paenibacillus</taxon>
    </lineage>
</organism>
<keyword evidence="3 13" id="KW-0328">Glycosyltransferase</keyword>
<sequence>MSANTAQNRRKAGINPMGVMDIWALAALAYWLFMLWDTLRARQWMLKLPRSEPGQAGWRTGRTPQDGKESEAPLVSIIIAAKEEESSIVETVKHLLGQTYPRIEIIAVNDRSQDTTGRKLDELRRWSEGRAGIAVPLRVIHITSLPSGWLGKNHALYQGYLQARGKYLLFTDADVQFEPQTVEDAVRFLQEQQADHVTLAPRMLVRGLWLRTFVQFFFFTLSLYIRPWRGNDDFQHRHGMGIGAFNLLTRQAYERIGTHRAIALRPDDDLQLGRRVKEARLRQRLASGAEHIAVEWYASLGEAIRGLEKNLFSGFGYRLSFAALGVLGQLALFLFPWAGMLLLSGPAAWGFALSVALMLAVYFLLIRSITGEGGFEALLMPLTVVLLCYIVARSVWLTLKQGGIYWRGTFYSLKELRRMKARDHSD</sequence>
<keyword evidence="6 11" id="KW-0472">Membrane</keyword>
<keyword evidence="4 13" id="KW-0808">Transferase</keyword>
<dbReference type="PANTHER" id="PTHR43646:SF2">
    <property type="entry name" value="GLYCOSYLTRANSFERASE 2-LIKE DOMAIN-CONTAINING PROTEIN"/>
    <property type="match status" value="1"/>
</dbReference>
<keyword evidence="5" id="KW-0125">Carotenoid biosynthesis</keyword>
<evidence type="ECO:0000256" key="11">
    <source>
        <dbReference type="SAM" id="Phobius"/>
    </source>
</evidence>
<comment type="pathway">
    <text evidence="8">Carotenoid biosynthesis; staphyloxanthin biosynthesis; staphyloxanthin from farnesyl diphosphate: step 4/5.</text>
</comment>
<keyword evidence="11" id="KW-0812">Transmembrane</keyword>
<evidence type="ECO:0000259" key="12">
    <source>
        <dbReference type="Pfam" id="PF00535"/>
    </source>
</evidence>
<evidence type="ECO:0000256" key="4">
    <source>
        <dbReference type="ARBA" id="ARBA00022679"/>
    </source>
</evidence>
<evidence type="ECO:0000256" key="9">
    <source>
        <dbReference type="ARBA" id="ARBA00038120"/>
    </source>
</evidence>
<feature type="transmembrane region" description="Helical" evidence="11">
    <location>
        <begin position="378"/>
        <end position="399"/>
    </location>
</feature>
<gene>
    <name evidence="13" type="ORF">Q3C12_12875</name>
</gene>
<reference evidence="13" key="1">
    <citation type="submission" date="2023-07" db="EMBL/GenBank/DDBJ databases">
        <authorList>
            <person name="Aktuganov G."/>
            <person name="Boyko T."/>
            <person name="Delegan Y."/>
            <person name="Galimzianova N."/>
            <person name="Gilvanova E."/>
            <person name="Korobov V."/>
            <person name="Kuzmina L."/>
            <person name="Melentiev A."/>
            <person name="Milman P."/>
            <person name="Ryabova A."/>
            <person name="Stupak E."/>
            <person name="Yasakov T."/>
            <person name="Zharikova N."/>
            <person name="Zhurenko E."/>
        </authorList>
    </citation>
    <scope>NUCLEOTIDE SEQUENCE</scope>
    <source>
        <strain evidence="13">IB-739</strain>
    </source>
</reference>
<feature type="transmembrane region" description="Helical" evidence="11">
    <location>
        <begin position="20"/>
        <end position="39"/>
    </location>
</feature>
<dbReference type="Pfam" id="PF00535">
    <property type="entry name" value="Glycos_transf_2"/>
    <property type="match status" value="1"/>
</dbReference>
<evidence type="ECO:0000256" key="2">
    <source>
        <dbReference type="ARBA" id="ARBA00022475"/>
    </source>
</evidence>
<name>A0ABT8VA92_9BACL</name>
<dbReference type="PANTHER" id="PTHR43646">
    <property type="entry name" value="GLYCOSYLTRANSFERASE"/>
    <property type="match status" value="1"/>
</dbReference>
<evidence type="ECO:0000313" key="13">
    <source>
        <dbReference type="EMBL" id="MDO3677899.1"/>
    </source>
</evidence>
<comment type="similarity">
    <text evidence="9">Belongs to the glycosyltransferase 2 family. CrtQ subfamily.</text>
</comment>
<evidence type="ECO:0000313" key="14">
    <source>
        <dbReference type="Proteomes" id="UP001168883"/>
    </source>
</evidence>
<evidence type="ECO:0000256" key="1">
    <source>
        <dbReference type="ARBA" id="ARBA00004236"/>
    </source>
</evidence>
<protein>
    <recommendedName>
        <fullName evidence="10">4,4'-diaponeurosporenoate glycosyltransferase</fullName>
    </recommendedName>
</protein>
<keyword evidence="11" id="KW-1133">Transmembrane helix</keyword>
<dbReference type="InterPro" id="IPR001173">
    <property type="entry name" value="Glyco_trans_2-like"/>
</dbReference>
<dbReference type="CDD" id="cd06423">
    <property type="entry name" value="CESA_like"/>
    <property type="match status" value="1"/>
</dbReference>
<comment type="subcellular location">
    <subcellularLocation>
        <location evidence="1">Cell membrane</location>
    </subcellularLocation>
</comment>
<dbReference type="SUPFAM" id="SSF53448">
    <property type="entry name" value="Nucleotide-diphospho-sugar transferases"/>
    <property type="match status" value="1"/>
</dbReference>
<evidence type="ECO:0000256" key="8">
    <source>
        <dbReference type="ARBA" id="ARBA00037904"/>
    </source>
</evidence>
<proteinExistence type="inferred from homology"/>
<feature type="transmembrane region" description="Helical" evidence="11">
    <location>
        <begin position="315"/>
        <end position="335"/>
    </location>
</feature>
<dbReference type="GO" id="GO:0016757">
    <property type="term" value="F:glycosyltransferase activity"/>
    <property type="evidence" value="ECO:0007669"/>
    <property type="project" value="UniProtKB-KW"/>
</dbReference>
<evidence type="ECO:0000256" key="5">
    <source>
        <dbReference type="ARBA" id="ARBA00022746"/>
    </source>
</evidence>
<comment type="function">
    <text evidence="7">Catalyzes the glycosylation of 4,4'-diaponeurosporenoate, i.e. the esterification of glucose at the C1'' position with the carboxyl group of 4,4'-diaponeurosporenic acid, to form glycosyl-4,4'-diaponeurosporenoate. This is a step in the biosynthesis of staphyloxanthin, an orange pigment present in most staphylococci strains.</text>
</comment>
<dbReference type="Proteomes" id="UP001168883">
    <property type="component" value="Unassembled WGS sequence"/>
</dbReference>
<dbReference type="EMBL" id="JAUMKJ010000013">
    <property type="protein sequence ID" value="MDO3677899.1"/>
    <property type="molecule type" value="Genomic_DNA"/>
</dbReference>
<feature type="transmembrane region" description="Helical" evidence="11">
    <location>
        <begin position="208"/>
        <end position="225"/>
    </location>
</feature>
<accession>A0ABT8VA92</accession>
<comment type="caution">
    <text evidence="13">The sequence shown here is derived from an EMBL/GenBank/DDBJ whole genome shotgun (WGS) entry which is preliminary data.</text>
</comment>
<evidence type="ECO:0000256" key="7">
    <source>
        <dbReference type="ARBA" id="ARBA00037281"/>
    </source>
</evidence>
<dbReference type="Gene3D" id="3.90.550.10">
    <property type="entry name" value="Spore Coat Polysaccharide Biosynthesis Protein SpsA, Chain A"/>
    <property type="match status" value="1"/>
</dbReference>
<evidence type="ECO:0000256" key="10">
    <source>
        <dbReference type="ARBA" id="ARBA00040345"/>
    </source>
</evidence>
<evidence type="ECO:0000256" key="3">
    <source>
        <dbReference type="ARBA" id="ARBA00022676"/>
    </source>
</evidence>
<feature type="transmembrane region" description="Helical" evidence="11">
    <location>
        <begin position="347"/>
        <end position="366"/>
    </location>
</feature>